<name>A0ABU6PYS1_9BACL</name>
<feature type="domain" description="Gfo/Idh/MocA-like oxidoreductase N-terminal" evidence="1">
    <location>
        <begin position="4"/>
        <end position="121"/>
    </location>
</feature>
<sequence>MTLQIGIIGTGWFSRVHADILAAAEDVKVRAFLGTSKEKGERMAAAYGAAGYGDLRDMLDAEQLDAVYVCVPPMSHGEVEEELISRRIPFLVEKPLGVDQELPRRISYAIQEAGLITSVGYHFRYQSSMDKLKELLQGQKAGMALGRWMDSMPGVSWWRRQDGSGGQFIEQTTHVVDLLRYTAGEVEEVYALYGSRIKHEQVEGVEVADVGTVTLKMASGLVANISNTCVLPEGAGLSQTGLTFYTDQGVLDWNPQRLRASRPGEQTEYLERANPYVQETEAFLHALRTGDGSRIKSNYADAFRTQAVTCAALESAATGMPVRIRYE</sequence>
<dbReference type="Pfam" id="PF22725">
    <property type="entry name" value="GFO_IDH_MocA_C3"/>
    <property type="match status" value="1"/>
</dbReference>
<dbReference type="SUPFAM" id="SSF51735">
    <property type="entry name" value="NAD(P)-binding Rossmann-fold domains"/>
    <property type="match status" value="1"/>
</dbReference>
<protein>
    <submittedName>
        <fullName evidence="3">Gfo/Idh/MocA family oxidoreductase</fullName>
    </submittedName>
</protein>
<dbReference type="Pfam" id="PF01408">
    <property type="entry name" value="GFO_IDH_MocA"/>
    <property type="match status" value="1"/>
</dbReference>
<dbReference type="PANTHER" id="PTHR43249">
    <property type="entry name" value="UDP-N-ACETYL-2-AMINO-2-DEOXY-D-GLUCURONATE OXIDASE"/>
    <property type="match status" value="1"/>
</dbReference>
<dbReference type="Proteomes" id="UP001343257">
    <property type="component" value="Unassembled WGS sequence"/>
</dbReference>
<dbReference type="InterPro" id="IPR000683">
    <property type="entry name" value="Gfo/Idh/MocA-like_OxRdtase_N"/>
</dbReference>
<dbReference type="InterPro" id="IPR055170">
    <property type="entry name" value="GFO_IDH_MocA-like_dom"/>
</dbReference>
<reference evidence="3 4" key="1">
    <citation type="submission" date="2023-03" db="EMBL/GenBank/DDBJ databases">
        <title>Bacillus Genome Sequencing.</title>
        <authorList>
            <person name="Dunlap C."/>
        </authorList>
    </citation>
    <scope>NUCLEOTIDE SEQUENCE [LARGE SCALE GENOMIC DNA]</scope>
    <source>
        <strain evidence="3 4">NRS-52</strain>
    </source>
</reference>
<dbReference type="PANTHER" id="PTHR43249:SF1">
    <property type="entry name" value="D-GLUCOSIDE 3-DEHYDROGENASE"/>
    <property type="match status" value="1"/>
</dbReference>
<comment type="caution">
    <text evidence="3">The sequence shown here is derived from an EMBL/GenBank/DDBJ whole genome shotgun (WGS) entry which is preliminary data.</text>
</comment>
<evidence type="ECO:0000259" key="2">
    <source>
        <dbReference type="Pfam" id="PF22725"/>
    </source>
</evidence>
<dbReference type="Gene3D" id="3.30.360.10">
    <property type="entry name" value="Dihydrodipicolinate Reductase, domain 2"/>
    <property type="match status" value="1"/>
</dbReference>
<dbReference type="Gene3D" id="3.40.50.720">
    <property type="entry name" value="NAD(P)-binding Rossmann-like Domain"/>
    <property type="match status" value="1"/>
</dbReference>
<evidence type="ECO:0000259" key="1">
    <source>
        <dbReference type="Pfam" id="PF01408"/>
    </source>
</evidence>
<feature type="domain" description="GFO/IDH/MocA-like oxidoreductase" evidence="2">
    <location>
        <begin position="148"/>
        <end position="250"/>
    </location>
</feature>
<keyword evidence="4" id="KW-1185">Reference proteome</keyword>
<accession>A0ABU6PYS1</accession>
<dbReference type="SUPFAM" id="SSF55347">
    <property type="entry name" value="Glyceraldehyde-3-phosphate dehydrogenase-like, C-terminal domain"/>
    <property type="match status" value="1"/>
</dbReference>
<organism evidence="3 4">
    <name type="scientific">Paenibacillus chibensis</name>
    <dbReference type="NCBI Taxonomy" id="59846"/>
    <lineage>
        <taxon>Bacteria</taxon>
        <taxon>Bacillati</taxon>
        <taxon>Bacillota</taxon>
        <taxon>Bacilli</taxon>
        <taxon>Bacillales</taxon>
        <taxon>Paenibacillaceae</taxon>
        <taxon>Paenibacillus</taxon>
    </lineage>
</organism>
<dbReference type="InterPro" id="IPR036291">
    <property type="entry name" value="NAD(P)-bd_dom_sf"/>
</dbReference>
<evidence type="ECO:0000313" key="3">
    <source>
        <dbReference type="EMBL" id="MED5020040.1"/>
    </source>
</evidence>
<gene>
    <name evidence="3" type="ORF">P9847_22420</name>
</gene>
<dbReference type="EMBL" id="JARTLD010000060">
    <property type="protein sequence ID" value="MED5020040.1"/>
    <property type="molecule type" value="Genomic_DNA"/>
</dbReference>
<evidence type="ECO:0000313" key="4">
    <source>
        <dbReference type="Proteomes" id="UP001343257"/>
    </source>
</evidence>
<proteinExistence type="predicted"/>
<dbReference type="RefSeq" id="WP_328281247.1">
    <property type="nucleotide sequence ID" value="NZ_JARTLD010000060.1"/>
</dbReference>
<dbReference type="InterPro" id="IPR052515">
    <property type="entry name" value="Gfo/Idh/MocA_Oxidoreductase"/>
</dbReference>